<evidence type="ECO:0000259" key="1">
    <source>
        <dbReference type="Pfam" id="PF05076"/>
    </source>
</evidence>
<proteinExistence type="predicted"/>
<sequence>MDLLNKEKEFIFDIYHSAVLCNYIKYWGLPESRVISTRKKFDEKIYVYYFPCNERNKICRIATIGLSLQSGLMGKVECEYIFTLPCDLGKASLESVCDYLLDIAVHTVTEISDITPPRVMPPSGLAPNEWRTKAVLFDELRGEDENFSSVLCEELFKTEFIWVVPIHESEFLSIVNNGIEEFDYHEQNSDVSIVDVNRDPFIL</sequence>
<protein>
    <submittedName>
        <fullName evidence="2">Suppressor of fused domain protein</fullName>
    </submittedName>
</protein>
<accession>A0ABX7QK97</accession>
<dbReference type="Proteomes" id="UP000663440">
    <property type="component" value="Chromosome"/>
</dbReference>
<organism evidence="2 3">
    <name type="scientific">Flavobacterium endoglycinae</name>
    <dbReference type="NCBI Taxonomy" id="2816357"/>
    <lineage>
        <taxon>Bacteria</taxon>
        <taxon>Pseudomonadati</taxon>
        <taxon>Bacteroidota</taxon>
        <taxon>Flavobacteriia</taxon>
        <taxon>Flavobacteriales</taxon>
        <taxon>Flavobacteriaceae</taxon>
        <taxon>Flavobacterium</taxon>
    </lineage>
</organism>
<gene>
    <name evidence="2" type="ORF">J0383_08260</name>
</gene>
<dbReference type="Pfam" id="PF05076">
    <property type="entry name" value="SUFU"/>
    <property type="match status" value="1"/>
</dbReference>
<reference evidence="2 3" key="1">
    <citation type="submission" date="2021-03" db="EMBL/GenBank/DDBJ databases">
        <title>Flavobacterium kribbensis sp. nov, an endophytic bacteria, isolated from soybean.</title>
        <authorList>
            <person name="Lee J."/>
            <person name="Seo J."/>
        </authorList>
    </citation>
    <scope>NUCLEOTIDE SEQUENCE [LARGE SCALE GENOMIC DNA]</scope>
    <source>
        <strain evidence="2 3">BB8</strain>
    </source>
</reference>
<dbReference type="EMBL" id="CP071448">
    <property type="protein sequence ID" value="QSW90789.1"/>
    <property type="molecule type" value="Genomic_DNA"/>
</dbReference>
<evidence type="ECO:0000313" key="3">
    <source>
        <dbReference type="Proteomes" id="UP000663440"/>
    </source>
</evidence>
<evidence type="ECO:0000313" key="2">
    <source>
        <dbReference type="EMBL" id="QSW90789.1"/>
    </source>
</evidence>
<dbReference type="RefSeq" id="WP_207297936.1">
    <property type="nucleotide sequence ID" value="NZ_CP071448.1"/>
</dbReference>
<dbReference type="InterPro" id="IPR020941">
    <property type="entry name" value="SUFU-like_domain"/>
</dbReference>
<feature type="domain" description="Suppressor of fused-like" evidence="1">
    <location>
        <begin position="44"/>
        <end position="198"/>
    </location>
</feature>
<name>A0ABX7QK97_9FLAO</name>
<keyword evidence="3" id="KW-1185">Reference proteome</keyword>